<keyword evidence="4" id="KW-1185">Reference proteome</keyword>
<dbReference type="PANTHER" id="PTHR13847:SF281">
    <property type="entry name" value="FAD DEPENDENT OXIDOREDUCTASE DOMAIN-CONTAINING PROTEIN"/>
    <property type="match status" value="1"/>
</dbReference>
<organism evidence="3 4">
    <name type="scientific">Aestuariispira insulae</name>
    <dbReference type="NCBI Taxonomy" id="1461337"/>
    <lineage>
        <taxon>Bacteria</taxon>
        <taxon>Pseudomonadati</taxon>
        <taxon>Pseudomonadota</taxon>
        <taxon>Alphaproteobacteria</taxon>
        <taxon>Rhodospirillales</taxon>
        <taxon>Kiloniellaceae</taxon>
        <taxon>Aestuariispira</taxon>
    </lineage>
</organism>
<dbReference type="RefSeq" id="WP_115937188.1">
    <property type="nucleotide sequence ID" value="NZ_QRDW01000005.1"/>
</dbReference>
<dbReference type="OrthoDB" id="9806601at2"/>
<evidence type="ECO:0000313" key="4">
    <source>
        <dbReference type="Proteomes" id="UP000256845"/>
    </source>
</evidence>
<dbReference type="Gene3D" id="3.50.50.60">
    <property type="entry name" value="FAD/NAD(P)-binding domain"/>
    <property type="match status" value="1"/>
</dbReference>
<dbReference type="Pfam" id="PF01266">
    <property type="entry name" value="DAO"/>
    <property type="match status" value="1"/>
</dbReference>
<keyword evidence="1" id="KW-0560">Oxidoreductase</keyword>
<dbReference type="AlphaFoldDB" id="A0A3D9HKC2"/>
<dbReference type="Gene3D" id="3.30.9.10">
    <property type="entry name" value="D-Amino Acid Oxidase, subunit A, domain 2"/>
    <property type="match status" value="1"/>
</dbReference>
<dbReference type="GO" id="GO:0016491">
    <property type="term" value="F:oxidoreductase activity"/>
    <property type="evidence" value="ECO:0007669"/>
    <property type="project" value="UniProtKB-KW"/>
</dbReference>
<gene>
    <name evidence="3" type="ORF">DFP90_105335</name>
</gene>
<dbReference type="InterPro" id="IPR036188">
    <property type="entry name" value="FAD/NAD-bd_sf"/>
</dbReference>
<dbReference type="GO" id="GO:0005737">
    <property type="term" value="C:cytoplasm"/>
    <property type="evidence" value="ECO:0007669"/>
    <property type="project" value="TreeGrafter"/>
</dbReference>
<dbReference type="PANTHER" id="PTHR13847">
    <property type="entry name" value="SARCOSINE DEHYDROGENASE-RELATED"/>
    <property type="match status" value="1"/>
</dbReference>
<feature type="domain" description="FAD dependent oxidoreductase" evidence="2">
    <location>
        <begin position="43"/>
        <end position="405"/>
    </location>
</feature>
<evidence type="ECO:0000256" key="1">
    <source>
        <dbReference type="ARBA" id="ARBA00023002"/>
    </source>
</evidence>
<protein>
    <submittedName>
        <fullName evidence="3">Glycine/D-amino acid oxidase-like deaminating enzyme</fullName>
    </submittedName>
</protein>
<comment type="caution">
    <text evidence="3">The sequence shown here is derived from an EMBL/GenBank/DDBJ whole genome shotgun (WGS) entry which is preliminary data.</text>
</comment>
<dbReference type="EMBL" id="QRDW01000005">
    <property type="protein sequence ID" value="RED49962.1"/>
    <property type="molecule type" value="Genomic_DNA"/>
</dbReference>
<sequence length="456" mass="50916">MAGLRSLYHESLYDTALVPSYWEESYGARQDHGTMLEGDAECDVAIIGGGYTGLSAALHLARDFGIDVAVLESGPMGWGASGRNGGFNCLPASKMTTNQMIRKYGLDDTKAFWRAQLDGVDLVEELAQSEGFEIDRQGDGNLEVAHRPGMMAELQEAADQMTRLFGIETRTFSAGAFAEIGYRSTEQFGALHMKAGYALNPLKLALGLAGAAERHGVRLHPHSTVTGWRKDGAWHLLETATGCLRAKRVLMATNGFTREGMHKSFDDRLLPVQSNIITTRALSPEELAAHNWQVEEPICNTRNMLFYFRMLKDRRLLFGARGDWTGRPEDGRKMKAWMIKRLGEVFPHWRDVEISHYWRGLVCMSQKLAPSLGRDEADPSLFYSYGYHANGVNTAPWSGRAMARLIAGQEGADAAIPAVMKGTASRFPFAGLRIWYLRAAASWYRWQDDRQLWPRN</sequence>
<dbReference type="SUPFAM" id="SSF51905">
    <property type="entry name" value="FAD/NAD(P)-binding domain"/>
    <property type="match status" value="1"/>
</dbReference>
<dbReference type="InterPro" id="IPR006076">
    <property type="entry name" value="FAD-dep_OxRdtase"/>
</dbReference>
<evidence type="ECO:0000313" key="3">
    <source>
        <dbReference type="EMBL" id="RED49962.1"/>
    </source>
</evidence>
<proteinExistence type="predicted"/>
<reference evidence="3 4" key="1">
    <citation type="submission" date="2018-07" db="EMBL/GenBank/DDBJ databases">
        <title>Genomic Encyclopedia of Type Strains, Phase III (KMG-III): the genomes of soil and plant-associated and newly described type strains.</title>
        <authorList>
            <person name="Whitman W."/>
        </authorList>
    </citation>
    <scope>NUCLEOTIDE SEQUENCE [LARGE SCALE GENOMIC DNA]</scope>
    <source>
        <strain evidence="3 4">CECT 8488</strain>
    </source>
</reference>
<dbReference type="Proteomes" id="UP000256845">
    <property type="component" value="Unassembled WGS sequence"/>
</dbReference>
<name>A0A3D9HKC2_9PROT</name>
<evidence type="ECO:0000259" key="2">
    <source>
        <dbReference type="Pfam" id="PF01266"/>
    </source>
</evidence>
<accession>A0A3D9HKC2</accession>